<keyword evidence="4 6" id="KW-0326">Glycosidase</keyword>
<accession>W7YI29</accession>
<dbReference type="Gene3D" id="1.50.10.10">
    <property type="match status" value="1"/>
</dbReference>
<dbReference type="InterPro" id="IPR012341">
    <property type="entry name" value="6hp_glycosidase-like_sf"/>
</dbReference>
<sequence length="424" mass="47057">MFLVFKKLILKERTLMSRNKKFSFNSKAVMLCCLAFLMVPSGLAFAAPNKSFPQHTTYTSGSIKPSNVTQTTMDNSVQTKWDSWKAAYLKPAGTGKYYVKYQSDGSTVSEAHGYGMLATVIMAGYDSSAQTYFDGLYKYYQAHPSDNNAYLMAWKQNSSFQNVEGADSATDGDMDIAYSLLLADRQWGSAGTINYLQAAKNIINAIMQNDVNQSKWTLRLGDWATDGAFDTATRPSDFMLNHLKAFQQATGDTKWNNVIDKTYTIINSIYTGYSSTTGLLPDFVVLNGSTYKPAPANFLEDVSDSYYGYNSCRIPWRITTDYLMTGDNRALPQLTQLNTWIKGKVNSNPSSVKDGYKLNGTVTGSGGSGAFYSPFGVSAMTNSSNQTWLNSVWTKTANSSSEGYYEDSIKLFSMIVMSGNWWTY</sequence>
<evidence type="ECO:0000313" key="9">
    <source>
        <dbReference type="Proteomes" id="UP000019364"/>
    </source>
</evidence>
<dbReference type="Pfam" id="PF01270">
    <property type="entry name" value="Glyco_hydro_8"/>
    <property type="match status" value="1"/>
</dbReference>
<dbReference type="EC" id="3.2.1.-" evidence="6"/>
<evidence type="ECO:0000313" key="8">
    <source>
        <dbReference type="EMBL" id="GAF10555.1"/>
    </source>
</evidence>
<comment type="caution">
    <text evidence="8">The sequence shown here is derived from an EMBL/GenBank/DDBJ whole genome shotgun (WGS) entry which is preliminary data.</text>
</comment>
<evidence type="ECO:0000256" key="5">
    <source>
        <dbReference type="PROSITE-ProRule" id="PRU10058"/>
    </source>
</evidence>
<protein>
    <recommendedName>
        <fullName evidence="6">Glucanase</fullName>
        <ecNumber evidence="6">3.2.1.-</ecNumber>
    </recommendedName>
</protein>
<dbReference type="InterPro" id="IPR019834">
    <property type="entry name" value="Glyco_hydro_8_CS"/>
</dbReference>
<dbReference type="InterPro" id="IPR008928">
    <property type="entry name" value="6-hairpin_glycosidase_sf"/>
</dbReference>
<feature type="chain" id="PRO_5004904304" description="Glucanase" evidence="7">
    <location>
        <begin position="47"/>
        <end position="424"/>
    </location>
</feature>
<keyword evidence="6" id="KW-0119">Carbohydrate metabolism</keyword>
<comment type="similarity">
    <text evidence="1 6">Belongs to the glycosyl hydrolase 8 (cellulase D) family.</text>
</comment>
<keyword evidence="3 6" id="KW-0378">Hydrolase</keyword>
<evidence type="ECO:0000256" key="1">
    <source>
        <dbReference type="ARBA" id="ARBA00009209"/>
    </source>
</evidence>
<dbReference type="GO" id="GO:0000272">
    <property type="term" value="P:polysaccharide catabolic process"/>
    <property type="evidence" value="ECO:0007669"/>
    <property type="project" value="UniProtKB-KW"/>
</dbReference>
<dbReference type="PRINTS" id="PR00735">
    <property type="entry name" value="GLHYDRLASE8"/>
</dbReference>
<evidence type="ECO:0000256" key="2">
    <source>
        <dbReference type="ARBA" id="ARBA00022729"/>
    </source>
</evidence>
<dbReference type="SUPFAM" id="SSF48208">
    <property type="entry name" value="Six-hairpin glycosidases"/>
    <property type="match status" value="1"/>
</dbReference>
<gene>
    <name evidence="8" type="ORF">JCM16418_4765</name>
</gene>
<dbReference type="STRING" id="1236976.JCM16418_4765"/>
<evidence type="ECO:0000256" key="4">
    <source>
        <dbReference type="ARBA" id="ARBA00023295"/>
    </source>
</evidence>
<dbReference type="Proteomes" id="UP000019364">
    <property type="component" value="Unassembled WGS sequence"/>
</dbReference>
<keyword evidence="9" id="KW-1185">Reference proteome</keyword>
<proteinExistence type="inferred from homology"/>
<keyword evidence="2 7" id="KW-0732">Signal</keyword>
<evidence type="ECO:0000256" key="7">
    <source>
        <dbReference type="SAM" id="SignalP"/>
    </source>
</evidence>
<name>W7YI29_9BACL</name>
<evidence type="ECO:0000256" key="6">
    <source>
        <dbReference type="RuleBase" id="RU361167"/>
    </source>
</evidence>
<dbReference type="PROSITE" id="PS00812">
    <property type="entry name" value="GLYCOSYL_HYDROL_F8"/>
    <property type="match status" value="1"/>
</dbReference>
<dbReference type="EMBL" id="BAVZ01000027">
    <property type="protein sequence ID" value="GAF10555.1"/>
    <property type="molecule type" value="Genomic_DNA"/>
</dbReference>
<dbReference type="AlphaFoldDB" id="W7YI29"/>
<dbReference type="InterPro" id="IPR002037">
    <property type="entry name" value="Glyco_hydro_8"/>
</dbReference>
<organism evidence="8 9">
    <name type="scientific">Paenibacillus pini JCM 16418</name>
    <dbReference type="NCBI Taxonomy" id="1236976"/>
    <lineage>
        <taxon>Bacteria</taxon>
        <taxon>Bacillati</taxon>
        <taxon>Bacillota</taxon>
        <taxon>Bacilli</taxon>
        <taxon>Bacillales</taxon>
        <taxon>Paenibacillaceae</taxon>
        <taxon>Paenibacillus</taxon>
    </lineage>
</organism>
<evidence type="ECO:0000256" key="3">
    <source>
        <dbReference type="ARBA" id="ARBA00022801"/>
    </source>
</evidence>
<feature type="signal peptide" evidence="7">
    <location>
        <begin position="1"/>
        <end position="46"/>
    </location>
</feature>
<keyword evidence="6" id="KW-0624">Polysaccharide degradation</keyword>
<dbReference type="eggNOG" id="COG3405">
    <property type="taxonomic scope" value="Bacteria"/>
</dbReference>
<feature type="active site" description="Nucleophile" evidence="5">
    <location>
        <position position="171"/>
    </location>
</feature>
<dbReference type="GO" id="GO:0004553">
    <property type="term" value="F:hydrolase activity, hydrolyzing O-glycosyl compounds"/>
    <property type="evidence" value="ECO:0007669"/>
    <property type="project" value="InterPro"/>
</dbReference>
<reference evidence="8 9" key="1">
    <citation type="journal article" date="2014" name="Genome Announc.">
        <title>Draft Genome Sequence of Paenibacillus pini JCM 16418T, Isolated from the Rhizosphere of Pine Tree.</title>
        <authorList>
            <person name="Yuki M."/>
            <person name="Oshima K."/>
            <person name="Suda W."/>
            <person name="Oshida Y."/>
            <person name="Kitamura K."/>
            <person name="Iida Y."/>
            <person name="Hattori M."/>
            <person name="Ohkuma M."/>
        </authorList>
    </citation>
    <scope>NUCLEOTIDE SEQUENCE [LARGE SCALE GENOMIC DNA]</scope>
    <source>
        <strain evidence="8 9">JCM 16418</strain>
    </source>
</reference>